<dbReference type="AlphaFoldDB" id="A0A261U4W0"/>
<dbReference type="EMBL" id="NEVQ01000013">
    <property type="protein sequence ID" value="OZI56988.1"/>
    <property type="molecule type" value="Genomic_DNA"/>
</dbReference>
<gene>
    <name evidence="1" type="ORF">CAL20_15350</name>
</gene>
<protein>
    <submittedName>
        <fullName evidence="1">Uncharacterized protein</fullName>
    </submittedName>
</protein>
<keyword evidence="2" id="KW-1185">Reference proteome</keyword>
<proteinExistence type="predicted"/>
<dbReference type="Proteomes" id="UP000216885">
    <property type="component" value="Unassembled WGS sequence"/>
</dbReference>
<evidence type="ECO:0000313" key="1">
    <source>
        <dbReference type="EMBL" id="OZI56988.1"/>
    </source>
</evidence>
<sequence>MDTILAGVEKAARDGKYEYITREFGFGDGSCYTNEDKYSELCKAILKELRGLGFGAIVGSNCGQFVDLWLSVTWSNVK</sequence>
<name>A0A261U4W0_9BORD</name>
<reference evidence="1 2" key="1">
    <citation type="submission" date="2017-05" db="EMBL/GenBank/DDBJ databases">
        <title>Complete and WGS of Bordetella genogroups.</title>
        <authorList>
            <person name="Spilker T."/>
            <person name="LiPuma J."/>
        </authorList>
    </citation>
    <scope>NUCLEOTIDE SEQUENCE [LARGE SCALE GENOMIC DNA]</scope>
    <source>
        <strain evidence="1 2">AU9919</strain>
    </source>
</reference>
<organism evidence="1 2">
    <name type="scientific">Bordetella genomosp. 4</name>
    <dbReference type="NCBI Taxonomy" id="463044"/>
    <lineage>
        <taxon>Bacteria</taxon>
        <taxon>Pseudomonadati</taxon>
        <taxon>Pseudomonadota</taxon>
        <taxon>Betaproteobacteria</taxon>
        <taxon>Burkholderiales</taxon>
        <taxon>Alcaligenaceae</taxon>
        <taxon>Bordetella</taxon>
    </lineage>
</organism>
<evidence type="ECO:0000313" key="2">
    <source>
        <dbReference type="Proteomes" id="UP000216885"/>
    </source>
</evidence>
<accession>A0A261U4W0</accession>
<comment type="caution">
    <text evidence="1">The sequence shown here is derived from an EMBL/GenBank/DDBJ whole genome shotgun (WGS) entry which is preliminary data.</text>
</comment>